<evidence type="ECO:0000256" key="1">
    <source>
        <dbReference type="SAM" id="Phobius"/>
    </source>
</evidence>
<evidence type="ECO:0000313" key="2">
    <source>
        <dbReference type="EMBL" id="PSM51238.1"/>
    </source>
</evidence>
<sequence length="168" mass="20013">MEIDNSKSIKESKKQDFKIKKETFREIIDLFMSNKWISTVIFFGLGLLIYSIYFYINYKYIPSLTWGESLGVVIYTSSIFLLLPTLILILVFVFWFFYHIEKDLNTFSDDNYYLIYYKSSFIWIISFIISLFIFLAMVVSDLTKSLCSFFLIFVLSLIFLSFNTLKVF</sequence>
<keyword evidence="1" id="KW-0812">Transmembrane</keyword>
<feature type="transmembrane region" description="Helical" evidence="1">
    <location>
        <begin position="120"/>
        <end position="139"/>
    </location>
</feature>
<name>A0A2P8QYB0_9BACT</name>
<organism evidence="2 3">
    <name type="scientific">Campylobacter blaseri</name>
    <dbReference type="NCBI Taxonomy" id="2042961"/>
    <lineage>
        <taxon>Bacteria</taxon>
        <taxon>Pseudomonadati</taxon>
        <taxon>Campylobacterota</taxon>
        <taxon>Epsilonproteobacteria</taxon>
        <taxon>Campylobacterales</taxon>
        <taxon>Campylobacteraceae</taxon>
        <taxon>Campylobacter</taxon>
    </lineage>
</organism>
<keyword evidence="3" id="KW-1185">Reference proteome</keyword>
<feature type="transmembrane region" description="Helical" evidence="1">
    <location>
        <begin position="70"/>
        <end position="100"/>
    </location>
</feature>
<keyword evidence="1" id="KW-1133">Transmembrane helix</keyword>
<evidence type="ECO:0000313" key="3">
    <source>
        <dbReference type="Proteomes" id="UP000240535"/>
    </source>
</evidence>
<dbReference type="Proteomes" id="UP000240535">
    <property type="component" value="Unassembled WGS sequence"/>
</dbReference>
<dbReference type="AlphaFoldDB" id="A0A2P8QYB0"/>
<accession>A0A2P8QYB0</accession>
<dbReference type="RefSeq" id="WP_106872856.1">
    <property type="nucleotide sequence ID" value="NZ_CP053841.1"/>
</dbReference>
<proteinExistence type="predicted"/>
<reference evidence="3" key="1">
    <citation type="submission" date="2017-10" db="EMBL/GenBank/DDBJ databases">
        <title>Campylobacter species from seals.</title>
        <authorList>
            <person name="Gilbert M.J."/>
            <person name="Zomer A.L."/>
            <person name="Timmerman A.J."/>
            <person name="Duim B."/>
            <person name="Wagenaar J.A."/>
        </authorList>
    </citation>
    <scope>NUCLEOTIDE SEQUENCE [LARGE SCALE GENOMIC DNA]</scope>
    <source>
        <strain evidence="3">17S00004-5</strain>
    </source>
</reference>
<protein>
    <recommendedName>
        <fullName evidence="4">Yip1 domain-containing protein</fullName>
    </recommendedName>
</protein>
<evidence type="ECO:0008006" key="4">
    <source>
        <dbReference type="Google" id="ProtNLM"/>
    </source>
</evidence>
<feature type="transmembrane region" description="Helical" evidence="1">
    <location>
        <begin position="36"/>
        <end position="58"/>
    </location>
</feature>
<comment type="caution">
    <text evidence="2">The sequence shown here is derived from an EMBL/GenBank/DDBJ whole genome shotgun (WGS) entry which is preliminary data.</text>
</comment>
<dbReference type="EMBL" id="PDHH01000010">
    <property type="protein sequence ID" value="PSM51238.1"/>
    <property type="molecule type" value="Genomic_DNA"/>
</dbReference>
<feature type="transmembrane region" description="Helical" evidence="1">
    <location>
        <begin position="146"/>
        <end position="165"/>
    </location>
</feature>
<gene>
    <name evidence="2" type="ORF">CQ405_08965</name>
</gene>
<keyword evidence="1" id="KW-0472">Membrane</keyword>